<reference evidence="1 2" key="1">
    <citation type="submission" date="2018-06" db="EMBL/GenBank/DDBJ databases">
        <title>A transcriptomic atlas of mushroom development highlights an independent origin of complex multicellularity.</title>
        <authorList>
            <consortium name="DOE Joint Genome Institute"/>
            <person name="Krizsan K."/>
            <person name="Almasi E."/>
            <person name="Merenyi Z."/>
            <person name="Sahu N."/>
            <person name="Viragh M."/>
            <person name="Koszo T."/>
            <person name="Mondo S."/>
            <person name="Kiss B."/>
            <person name="Balint B."/>
            <person name="Kues U."/>
            <person name="Barry K."/>
            <person name="Hegedus J.C."/>
            <person name="Henrissat B."/>
            <person name="Johnson J."/>
            <person name="Lipzen A."/>
            <person name="Ohm R."/>
            <person name="Nagy I."/>
            <person name="Pangilinan J."/>
            <person name="Yan J."/>
            <person name="Xiong Y."/>
            <person name="Grigoriev I.V."/>
            <person name="Hibbett D.S."/>
            <person name="Nagy L.G."/>
        </authorList>
    </citation>
    <scope>NUCLEOTIDE SEQUENCE [LARGE SCALE GENOMIC DNA]</scope>
    <source>
        <strain evidence="1 2">SZMC22713</strain>
    </source>
</reference>
<name>A0A4Y7QCK2_9AGAM</name>
<proteinExistence type="predicted"/>
<protein>
    <submittedName>
        <fullName evidence="1">Uncharacterized protein</fullName>
    </submittedName>
</protein>
<dbReference type="AlphaFoldDB" id="A0A4Y7QCK2"/>
<keyword evidence="2" id="KW-1185">Reference proteome</keyword>
<accession>A0A4Y7QCK2</accession>
<dbReference type="VEuPathDB" id="FungiDB:BD410DRAFT_638707"/>
<dbReference type="Proteomes" id="UP000294933">
    <property type="component" value="Unassembled WGS sequence"/>
</dbReference>
<evidence type="ECO:0000313" key="1">
    <source>
        <dbReference type="EMBL" id="TDL25403.1"/>
    </source>
</evidence>
<sequence length="213" mass="24157">MVSNGCEGFMRLRAAMLTSCGKVFITGNSRPLVRQGERSAVSDHDSIDRRRFRVYPSPTTMSESHPFDSGMLAEMLSGTETSISPQMVEENSSNGFEDLTSSNSKSDDLIAEIKTIRENIAKENALPPMKVNPIPRDVILYIFHQERNEGEGLRTTYVGLKQSYSRQPLSDLKQINISQMWVRKRHEVRKFPYARREWMVNITGRDAFCCAGS</sequence>
<evidence type="ECO:0000313" key="2">
    <source>
        <dbReference type="Proteomes" id="UP000294933"/>
    </source>
</evidence>
<organism evidence="1 2">
    <name type="scientific">Rickenella mellea</name>
    <dbReference type="NCBI Taxonomy" id="50990"/>
    <lineage>
        <taxon>Eukaryota</taxon>
        <taxon>Fungi</taxon>
        <taxon>Dikarya</taxon>
        <taxon>Basidiomycota</taxon>
        <taxon>Agaricomycotina</taxon>
        <taxon>Agaricomycetes</taxon>
        <taxon>Hymenochaetales</taxon>
        <taxon>Rickenellaceae</taxon>
        <taxon>Rickenella</taxon>
    </lineage>
</organism>
<gene>
    <name evidence="1" type="ORF">BD410DRAFT_638707</name>
</gene>
<dbReference type="EMBL" id="ML170164">
    <property type="protein sequence ID" value="TDL25403.1"/>
    <property type="molecule type" value="Genomic_DNA"/>
</dbReference>